<accession>A0A0E9U517</accession>
<sequence length="18" mass="2150">MSLHQKCSCLVYCEFMNL</sequence>
<evidence type="ECO:0000313" key="1">
    <source>
        <dbReference type="EMBL" id="JAH60235.1"/>
    </source>
</evidence>
<dbReference type="EMBL" id="GBXM01048342">
    <property type="protein sequence ID" value="JAH60235.1"/>
    <property type="molecule type" value="Transcribed_RNA"/>
</dbReference>
<reference evidence="1" key="1">
    <citation type="submission" date="2014-11" db="EMBL/GenBank/DDBJ databases">
        <authorList>
            <person name="Amaro Gonzalez C."/>
        </authorList>
    </citation>
    <scope>NUCLEOTIDE SEQUENCE</scope>
</reference>
<proteinExistence type="predicted"/>
<organism evidence="1">
    <name type="scientific">Anguilla anguilla</name>
    <name type="common">European freshwater eel</name>
    <name type="synonym">Muraena anguilla</name>
    <dbReference type="NCBI Taxonomy" id="7936"/>
    <lineage>
        <taxon>Eukaryota</taxon>
        <taxon>Metazoa</taxon>
        <taxon>Chordata</taxon>
        <taxon>Craniata</taxon>
        <taxon>Vertebrata</taxon>
        <taxon>Euteleostomi</taxon>
        <taxon>Actinopterygii</taxon>
        <taxon>Neopterygii</taxon>
        <taxon>Teleostei</taxon>
        <taxon>Anguilliformes</taxon>
        <taxon>Anguillidae</taxon>
        <taxon>Anguilla</taxon>
    </lineage>
</organism>
<name>A0A0E9U517_ANGAN</name>
<reference evidence="1" key="2">
    <citation type="journal article" date="2015" name="Fish Shellfish Immunol.">
        <title>Early steps in the European eel (Anguilla anguilla)-Vibrio vulnificus interaction in the gills: Role of the RtxA13 toxin.</title>
        <authorList>
            <person name="Callol A."/>
            <person name="Pajuelo D."/>
            <person name="Ebbesson L."/>
            <person name="Teles M."/>
            <person name="MacKenzie S."/>
            <person name="Amaro C."/>
        </authorList>
    </citation>
    <scope>NUCLEOTIDE SEQUENCE</scope>
</reference>
<dbReference type="AlphaFoldDB" id="A0A0E9U517"/>
<protein>
    <submittedName>
        <fullName evidence="1">Uncharacterized protein</fullName>
    </submittedName>
</protein>